<evidence type="ECO:0000256" key="3">
    <source>
        <dbReference type="ARBA" id="ARBA00022729"/>
    </source>
</evidence>
<comment type="caution">
    <text evidence="9">The sequence shown here is derived from an EMBL/GenBank/DDBJ whole genome shotgun (WGS) entry which is preliminary data.</text>
</comment>
<dbReference type="EMBL" id="CATNWA010014980">
    <property type="protein sequence ID" value="CAI9578178.1"/>
    <property type="molecule type" value="Genomic_DNA"/>
</dbReference>
<feature type="non-terminal residue" evidence="9">
    <location>
        <position position="1"/>
    </location>
</feature>
<protein>
    <recommendedName>
        <fullName evidence="8">Type I cytokine receptor cytokine-binding domain-containing protein</fullName>
    </recommendedName>
</protein>
<comment type="subcellular location">
    <subcellularLocation>
        <location evidence="1">Membrane</location>
        <topology evidence="1">Single-pass type I membrane protein</topology>
    </subcellularLocation>
</comment>
<keyword evidence="2" id="KW-0812">Transmembrane</keyword>
<evidence type="ECO:0000256" key="1">
    <source>
        <dbReference type="ARBA" id="ARBA00004479"/>
    </source>
</evidence>
<evidence type="ECO:0000313" key="9">
    <source>
        <dbReference type="EMBL" id="CAI9578178.1"/>
    </source>
</evidence>
<evidence type="ECO:0000259" key="8">
    <source>
        <dbReference type="Pfam" id="PF09240"/>
    </source>
</evidence>
<accession>A0ABN9E3W7</accession>
<evidence type="ECO:0000256" key="5">
    <source>
        <dbReference type="ARBA" id="ARBA00023136"/>
    </source>
</evidence>
<gene>
    <name evidence="9" type="ORF">SPARVUS_LOCUS8878108</name>
</gene>
<keyword evidence="7" id="KW-0325">Glycoprotein</keyword>
<keyword evidence="6" id="KW-0675">Receptor</keyword>
<keyword evidence="4" id="KW-1133">Transmembrane helix</keyword>
<dbReference type="Gene3D" id="2.60.40.10">
    <property type="entry name" value="Immunoglobulins"/>
    <property type="match status" value="1"/>
</dbReference>
<evidence type="ECO:0000313" key="10">
    <source>
        <dbReference type="Proteomes" id="UP001162483"/>
    </source>
</evidence>
<keyword evidence="10" id="KW-1185">Reference proteome</keyword>
<evidence type="ECO:0000256" key="6">
    <source>
        <dbReference type="ARBA" id="ARBA00023170"/>
    </source>
</evidence>
<feature type="non-terminal residue" evidence="9">
    <location>
        <position position="166"/>
    </location>
</feature>
<evidence type="ECO:0000256" key="7">
    <source>
        <dbReference type="ARBA" id="ARBA00023180"/>
    </source>
</evidence>
<dbReference type="InterPro" id="IPR013783">
    <property type="entry name" value="Ig-like_fold"/>
</dbReference>
<evidence type="ECO:0000256" key="4">
    <source>
        <dbReference type="ARBA" id="ARBA00022989"/>
    </source>
</evidence>
<dbReference type="Pfam" id="PF09240">
    <property type="entry name" value="IL6Ra-bind"/>
    <property type="match status" value="1"/>
</dbReference>
<reference evidence="9" key="1">
    <citation type="submission" date="2023-05" db="EMBL/GenBank/DDBJ databases">
        <authorList>
            <person name="Stuckert A."/>
        </authorList>
    </citation>
    <scope>NUCLEOTIDE SEQUENCE</scope>
</reference>
<sequence length="166" mass="19307">FFADVSSSDNITFGIKGIFNFFWEWKPSSANCSLKYLKEMISLRNGYKAKEEGLSPHWGFEISGFKTFDMNDKLSLHVKTECNNLAIETLNKTVQLAPGDEQTAVINFHCVWHYQEHVKCTWQSGPNTPPNTTYRIFYWMKDTSTSKRMYTLAELWDLFETGRTCE</sequence>
<keyword evidence="5" id="KW-0472">Membrane</keyword>
<proteinExistence type="predicted"/>
<dbReference type="Proteomes" id="UP001162483">
    <property type="component" value="Unassembled WGS sequence"/>
</dbReference>
<keyword evidence="3" id="KW-0732">Signal</keyword>
<dbReference type="InterPro" id="IPR015321">
    <property type="entry name" value="TypeI_recpt_CBD"/>
</dbReference>
<name>A0ABN9E3W7_9NEOB</name>
<dbReference type="SUPFAM" id="SSF49265">
    <property type="entry name" value="Fibronectin type III"/>
    <property type="match status" value="1"/>
</dbReference>
<organism evidence="9 10">
    <name type="scientific">Staurois parvus</name>
    <dbReference type="NCBI Taxonomy" id="386267"/>
    <lineage>
        <taxon>Eukaryota</taxon>
        <taxon>Metazoa</taxon>
        <taxon>Chordata</taxon>
        <taxon>Craniata</taxon>
        <taxon>Vertebrata</taxon>
        <taxon>Euteleostomi</taxon>
        <taxon>Amphibia</taxon>
        <taxon>Batrachia</taxon>
        <taxon>Anura</taxon>
        <taxon>Neobatrachia</taxon>
        <taxon>Ranoidea</taxon>
        <taxon>Ranidae</taxon>
        <taxon>Staurois</taxon>
    </lineage>
</organism>
<feature type="domain" description="Type I cytokine receptor cytokine-binding" evidence="8">
    <location>
        <begin position="107"/>
        <end position="145"/>
    </location>
</feature>
<evidence type="ECO:0000256" key="2">
    <source>
        <dbReference type="ARBA" id="ARBA00022692"/>
    </source>
</evidence>
<dbReference type="InterPro" id="IPR036116">
    <property type="entry name" value="FN3_sf"/>
</dbReference>